<evidence type="ECO:0000256" key="1">
    <source>
        <dbReference type="ARBA" id="ARBA00006247"/>
    </source>
</evidence>
<sequence length="1023" mass="115640">MSDSNLESIFKTIDENANQYVKRLSEAVAIKSVSGQHDCRDETIRMVKWMEQLLKNEGATTELVPLGDQTFPDGKVAPLPPVLFAQLGNDIKKKTLCIYGHLDVQPASKDDGWDTEPFVLVEKNGKLFGRGSTDDKGPVLGWLHAIQAYKANGVDLPVNLKFVFEGMEESGSEGLDDVILKRKDTFFKDVDFVCISDNYWLGTNKPCLTYGLRGLSYFFIEVQCSTKDLHSGVYGGSVHEAMTDLINLMSKLVDNKGKILIPGIMDDVVKMTNDEEKLYHEIDFCCNSFRSDVGTEQLIHEDKVNTLTHRWRFPSLSLHGIEGAFHGDGSKTVIPKKVIGKFSIRLVPNQDPEKIGKLVTTYLTEEFAKLNSPNQFNVKMVNGGRPWMASPHNPNFVAGKKAMKRVFGVDPDLTREGGSIPVTLTFQEATGKDVMLLPMGASDDGAHSQNEKIDRRNYIEGTKETKEKVVRECIELFRSQDYIMEPSIINTLQRYFKNGGDPEMVVDYLSSNYDAIAQMSNLLAEWLLMTDINISEVQTSVEEHLKKMIIKYFDPKKADTIFSDETSGTPNWLTQIIAHPTWRNLIYKLSEDYPECLMLTLIVKIISDAGFQGEITSISTASQQLEVFTRILKTSINTFLENGEEKISNLVEFLKMVCHGEHTYLYSQALLHLLSLEPKGGSNIKRLSQEIGNFAQKQGHDATPICISLMRAYPHPRVAQALSAMLAKNALNPADITILYKAYQATDAPPVDFLRVAQFLDLLLDALFKPGSKLHNEHRPKYVYLLSYAASVYESYKKATNYMSYNNVQMRKSINRDELKPTIQAVEKVSIICAERKGSSEILPELNSIFQMISRYQVVAYGIVYWAKHVVSETSFFKLSTEQTPLPLALLDEVTACHQSLHSKVLELYITIFEAQYDEMEVLAQLELKKMFLDRIVHLLSKGYVIPVMNYINNCWQKGDTDISLIRYFVIEVLYMISPPYTEEFVSLFLPLVESEVVTGNMKTESDTQLVNEFIDVCKSMKE</sequence>
<organism evidence="6 7">
    <name type="scientific">Blomia tropicalis</name>
    <name type="common">Mite</name>
    <dbReference type="NCBI Taxonomy" id="40697"/>
    <lineage>
        <taxon>Eukaryota</taxon>
        <taxon>Metazoa</taxon>
        <taxon>Ecdysozoa</taxon>
        <taxon>Arthropoda</taxon>
        <taxon>Chelicerata</taxon>
        <taxon>Arachnida</taxon>
        <taxon>Acari</taxon>
        <taxon>Acariformes</taxon>
        <taxon>Sarcoptiformes</taxon>
        <taxon>Astigmata</taxon>
        <taxon>Glycyphagoidea</taxon>
        <taxon>Echimyopodidae</taxon>
        <taxon>Blomia</taxon>
    </lineage>
</organism>
<dbReference type="PANTHER" id="PTHR43270">
    <property type="entry name" value="BETA-ALA-HIS DIPEPTIDASE"/>
    <property type="match status" value="1"/>
</dbReference>
<dbReference type="GO" id="GO:0005634">
    <property type="term" value="C:nucleus"/>
    <property type="evidence" value="ECO:0007669"/>
    <property type="project" value="InterPro"/>
</dbReference>
<dbReference type="GO" id="GO:0006508">
    <property type="term" value="P:proteolysis"/>
    <property type="evidence" value="ECO:0007669"/>
    <property type="project" value="UniProtKB-KW"/>
</dbReference>
<protein>
    <recommendedName>
        <fullName evidence="5">Peptidase M20 dimerisation domain-containing protein</fullName>
    </recommendedName>
</protein>
<evidence type="ECO:0000256" key="4">
    <source>
        <dbReference type="ARBA" id="ARBA00022801"/>
    </source>
</evidence>
<dbReference type="PROSITE" id="PS00759">
    <property type="entry name" value="ARGE_DAPE_CPG2_2"/>
    <property type="match status" value="1"/>
</dbReference>
<evidence type="ECO:0000256" key="2">
    <source>
        <dbReference type="ARBA" id="ARBA00022670"/>
    </source>
</evidence>
<dbReference type="EMBL" id="JAPWDV010000002">
    <property type="protein sequence ID" value="KAJ6220406.1"/>
    <property type="molecule type" value="Genomic_DNA"/>
</dbReference>
<keyword evidence="3" id="KW-0479">Metal-binding</keyword>
<dbReference type="SUPFAM" id="SSF53187">
    <property type="entry name" value="Zn-dependent exopeptidases"/>
    <property type="match status" value="1"/>
</dbReference>
<dbReference type="CDD" id="cd05676">
    <property type="entry name" value="M20_dipept_like_CNDP"/>
    <property type="match status" value="1"/>
</dbReference>
<dbReference type="Gene3D" id="3.30.70.360">
    <property type="match status" value="1"/>
</dbReference>
<dbReference type="InterPro" id="IPR006942">
    <property type="entry name" value="TH1"/>
</dbReference>
<dbReference type="PANTHER" id="PTHR43270:SF4">
    <property type="entry name" value="CARNOSINE DIPEPTIDASE 2, ISOFORM A"/>
    <property type="match status" value="1"/>
</dbReference>
<name>A0A9Q0RP49_BLOTA</name>
<dbReference type="AlphaFoldDB" id="A0A9Q0RP49"/>
<dbReference type="Pfam" id="PF04858">
    <property type="entry name" value="TH1"/>
    <property type="match status" value="1"/>
</dbReference>
<evidence type="ECO:0000256" key="3">
    <source>
        <dbReference type="ARBA" id="ARBA00022723"/>
    </source>
</evidence>
<keyword evidence="2" id="KW-0645">Protease</keyword>
<dbReference type="Proteomes" id="UP001142055">
    <property type="component" value="Chromosome 2"/>
</dbReference>
<dbReference type="InterPro" id="IPR051458">
    <property type="entry name" value="Cyt/Met_Dipeptidase"/>
</dbReference>
<dbReference type="Pfam" id="PF07687">
    <property type="entry name" value="M20_dimer"/>
    <property type="match status" value="1"/>
</dbReference>
<proteinExistence type="inferred from homology"/>
<keyword evidence="4" id="KW-0378">Hydrolase</keyword>
<comment type="similarity">
    <text evidence="1">Belongs to the peptidase M20A family.</text>
</comment>
<comment type="caution">
    <text evidence="6">The sequence shown here is derived from an EMBL/GenBank/DDBJ whole genome shotgun (WGS) entry which is preliminary data.</text>
</comment>
<dbReference type="GO" id="GO:0008233">
    <property type="term" value="F:peptidase activity"/>
    <property type="evidence" value="ECO:0007669"/>
    <property type="project" value="UniProtKB-KW"/>
</dbReference>
<evidence type="ECO:0000313" key="6">
    <source>
        <dbReference type="EMBL" id="KAJ6220406.1"/>
    </source>
</evidence>
<evidence type="ECO:0000313" key="7">
    <source>
        <dbReference type="Proteomes" id="UP001142055"/>
    </source>
</evidence>
<reference evidence="6" key="1">
    <citation type="submission" date="2022-12" db="EMBL/GenBank/DDBJ databases">
        <title>Genome assemblies of Blomia tropicalis.</title>
        <authorList>
            <person name="Cui Y."/>
        </authorList>
    </citation>
    <scope>NUCLEOTIDE SEQUENCE</scope>
    <source>
        <tissue evidence="6">Adult mites</tissue>
    </source>
</reference>
<dbReference type="Gene3D" id="3.40.630.10">
    <property type="entry name" value="Zn peptidases"/>
    <property type="match status" value="1"/>
</dbReference>
<accession>A0A9Q0RP49</accession>
<dbReference type="InterPro" id="IPR011650">
    <property type="entry name" value="Peptidase_M20_dimer"/>
</dbReference>
<evidence type="ECO:0000259" key="5">
    <source>
        <dbReference type="Pfam" id="PF07687"/>
    </source>
</evidence>
<keyword evidence="7" id="KW-1185">Reference proteome</keyword>
<dbReference type="InterPro" id="IPR001261">
    <property type="entry name" value="ArgE/DapE_CS"/>
</dbReference>
<dbReference type="GO" id="GO:0046872">
    <property type="term" value="F:metal ion binding"/>
    <property type="evidence" value="ECO:0007669"/>
    <property type="project" value="UniProtKB-KW"/>
</dbReference>
<dbReference type="GO" id="GO:0045892">
    <property type="term" value="P:negative regulation of DNA-templated transcription"/>
    <property type="evidence" value="ECO:0007669"/>
    <property type="project" value="InterPro"/>
</dbReference>
<feature type="domain" description="Peptidase M20 dimerisation" evidence="5">
    <location>
        <begin position="210"/>
        <end position="368"/>
    </location>
</feature>
<gene>
    <name evidence="6" type="ORF">RDWZM_006218</name>
</gene>